<name>A0ABU9C5B2_9BURK</name>
<accession>A0ABU9C5B2</accession>
<dbReference type="Proteomes" id="UP001379945">
    <property type="component" value="Unassembled WGS sequence"/>
</dbReference>
<reference evidence="1 2" key="1">
    <citation type="submission" date="2024-04" db="EMBL/GenBank/DDBJ databases">
        <title>Novel species of the genus Ideonella isolated from streams.</title>
        <authorList>
            <person name="Lu H."/>
        </authorList>
    </citation>
    <scope>NUCLEOTIDE SEQUENCE [LARGE SCALE GENOMIC DNA]</scope>
    <source>
        <strain evidence="1 2">LYT19W</strain>
    </source>
</reference>
<gene>
    <name evidence="1" type="ORF">AACH00_12020</name>
</gene>
<sequence>MRRLIYVSPDSNSPTGGIKVIYQHVQMLRSMGFDAHVMHFAEGFRCDWFPNTAPIIPLSQLRSTDIVMVPEIMTQFALTLHEQGITYGMFVQNGYLVLPTADTDTLQRCYRHAVAVLSISDDTSGLLQSVFPDVAAKTIRVTYSVDAAKFTPEPKKMLVTYMPRKLPLHANNVVPWLRLAFPQWQFMALHGMSEDQVAAAMRISAVFLAFSDFEGCPVPPIEAALAGNLVLGYHGWGGREYWREPNFRSVDMGDVRDFVRKFHEVAHFVSQPQAQSQMAPGIERIRQDFSPATERANLARAVERLNALIS</sequence>
<organism evidence="1 2">
    <name type="scientific">Ideonella margarita</name>
    <dbReference type="NCBI Taxonomy" id="2984191"/>
    <lineage>
        <taxon>Bacteria</taxon>
        <taxon>Pseudomonadati</taxon>
        <taxon>Pseudomonadota</taxon>
        <taxon>Betaproteobacteria</taxon>
        <taxon>Burkholderiales</taxon>
        <taxon>Sphaerotilaceae</taxon>
        <taxon>Ideonella</taxon>
    </lineage>
</organism>
<proteinExistence type="predicted"/>
<keyword evidence="2" id="KW-1185">Reference proteome</keyword>
<dbReference type="SUPFAM" id="SSF53756">
    <property type="entry name" value="UDP-Glycosyltransferase/glycogen phosphorylase"/>
    <property type="match status" value="1"/>
</dbReference>
<evidence type="ECO:0008006" key="3">
    <source>
        <dbReference type="Google" id="ProtNLM"/>
    </source>
</evidence>
<protein>
    <recommendedName>
        <fullName evidence="3">Glycosyl transferase family 1</fullName>
    </recommendedName>
</protein>
<evidence type="ECO:0000313" key="1">
    <source>
        <dbReference type="EMBL" id="MEK8047080.1"/>
    </source>
</evidence>
<dbReference type="Gene3D" id="3.40.50.2000">
    <property type="entry name" value="Glycogen Phosphorylase B"/>
    <property type="match status" value="1"/>
</dbReference>
<dbReference type="EMBL" id="JBBUTI010000007">
    <property type="protein sequence ID" value="MEK8047080.1"/>
    <property type="molecule type" value="Genomic_DNA"/>
</dbReference>
<dbReference type="RefSeq" id="WP_341399377.1">
    <property type="nucleotide sequence ID" value="NZ_JBBUTI010000007.1"/>
</dbReference>
<comment type="caution">
    <text evidence="1">The sequence shown here is derived from an EMBL/GenBank/DDBJ whole genome shotgun (WGS) entry which is preliminary data.</text>
</comment>
<evidence type="ECO:0000313" key="2">
    <source>
        <dbReference type="Proteomes" id="UP001379945"/>
    </source>
</evidence>